<sequence>MGCVQDKTLAAVGLVILKSKELGQGQKDLTRRLAKMQRAKQVKLGVPKISYQLASSPGMILGGQIPGQVDFQVQPSQLGMSIFLKHVAVLGISVDNIFNASLAWKKDLHSAIKEGIKSGIVQPLGKVLFTEQQTLEALSIWPVCDGGRQTASHVEPGDQILLVTYPLEMMPQREIFGIESGLCHCLSLRRQ</sequence>
<reference evidence="1" key="1">
    <citation type="submission" date="2020-11" db="EMBL/GenBank/DDBJ databases">
        <authorList>
            <person name="Tran Van P."/>
        </authorList>
    </citation>
    <scope>NUCLEOTIDE SEQUENCE</scope>
</reference>
<accession>A0A7R9HBR6</accession>
<dbReference type="Gene3D" id="3.90.180.10">
    <property type="entry name" value="Medium-chain alcohol dehydrogenases, catalytic domain"/>
    <property type="match status" value="1"/>
</dbReference>
<name>A0A7R9HBR6_TIMPO</name>
<organism evidence="1">
    <name type="scientific">Timema poppense</name>
    <name type="common">Walking stick</name>
    <dbReference type="NCBI Taxonomy" id="170557"/>
    <lineage>
        <taxon>Eukaryota</taxon>
        <taxon>Metazoa</taxon>
        <taxon>Ecdysozoa</taxon>
        <taxon>Arthropoda</taxon>
        <taxon>Hexapoda</taxon>
        <taxon>Insecta</taxon>
        <taxon>Pterygota</taxon>
        <taxon>Neoptera</taxon>
        <taxon>Polyneoptera</taxon>
        <taxon>Phasmatodea</taxon>
        <taxon>Timematodea</taxon>
        <taxon>Timematoidea</taxon>
        <taxon>Timematidae</taxon>
        <taxon>Timema</taxon>
    </lineage>
</organism>
<dbReference type="AlphaFoldDB" id="A0A7R9HBR6"/>
<dbReference type="EMBL" id="OD008832">
    <property type="protein sequence ID" value="CAD7415162.1"/>
    <property type="molecule type" value="Genomic_DNA"/>
</dbReference>
<proteinExistence type="predicted"/>
<evidence type="ECO:0000313" key="1">
    <source>
        <dbReference type="EMBL" id="CAD7415162.1"/>
    </source>
</evidence>
<protein>
    <submittedName>
        <fullName evidence="1">Uncharacterized protein</fullName>
    </submittedName>
</protein>
<gene>
    <name evidence="1" type="ORF">TPSB3V08_LOCUS10154</name>
</gene>